<feature type="transmembrane region" description="Helical" evidence="1">
    <location>
        <begin position="64"/>
        <end position="83"/>
    </location>
</feature>
<name>A0AA42DQ32_9FIRM</name>
<evidence type="ECO:0000313" key="2">
    <source>
        <dbReference type="EMBL" id="MDA3733170.1"/>
    </source>
</evidence>
<evidence type="ECO:0000256" key="1">
    <source>
        <dbReference type="SAM" id="Phobius"/>
    </source>
</evidence>
<feature type="transmembrane region" description="Helical" evidence="1">
    <location>
        <begin position="294"/>
        <end position="313"/>
    </location>
</feature>
<keyword evidence="1" id="KW-1133">Transmembrane helix</keyword>
<reference evidence="2" key="1">
    <citation type="journal article" date="2023" name="Int. J. Syst. Evol. Microbiol.">
        <title>&lt;i&gt;Holtiella tumoricola&lt;/i&gt; gen. nov. sp. nov., isolated from a human clinical sample.</title>
        <authorList>
            <person name="Allen-Vercoe E."/>
            <person name="Daigneault M.C."/>
            <person name="Vancuren S.J."/>
            <person name="Cochrane K."/>
            <person name="O'Neal L.L."/>
            <person name="Sankaranarayanan K."/>
            <person name="Lawson P.A."/>
        </authorList>
    </citation>
    <scope>NUCLEOTIDE SEQUENCE</scope>
    <source>
        <strain evidence="2">CC70A</strain>
    </source>
</reference>
<dbReference type="Proteomes" id="UP001169242">
    <property type="component" value="Unassembled WGS sequence"/>
</dbReference>
<keyword evidence="3" id="KW-1185">Reference proteome</keyword>
<feature type="transmembrane region" description="Helical" evidence="1">
    <location>
        <begin position="104"/>
        <end position="122"/>
    </location>
</feature>
<organism evidence="2 3">
    <name type="scientific">Holtiella tumoricola</name>
    <dbReference type="NCBI Taxonomy" id="3018743"/>
    <lineage>
        <taxon>Bacteria</taxon>
        <taxon>Bacillati</taxon>
        <taxon>Bacillota</taxon>
        <taxon>Clostridia</taxon>
        <taxon>Lachnospirales</taxon>
        <taxon>Cellulosilyticaceae</taxon>
        <taxon>Holtiella</taxon>
    </lineage>
</organism>
<proteinExistence type="predicted"/>
<sequence length="342" mass="40280">MVLQFTWCWLLYGLNIGGADYIGNETIYLAGSYLSYGDISITSTWFADLLYIIFNRLNFSYTEFNLVTGLIAFGLIFFVIWKVSKIPNIAYAMLMVYPMSEFVIQKRFFLAISAVILGIYLFSIMKNKVKKNIALFMCVIIATGLHFSAAFYITLFYMNIDDKRGWKYKMKIVLVLGLLGILAIFIGIQAGLISQVKLTNYLAGETAYISWYKIPYFFLLQIYLYYITFITFKRKRFTTVFEKNFKSYNELLICLIPTYFINTIFRRYYIHLMPLNYLIMAEEYILNFREKKSLLVHVALFLNLFIIIYLAFIETRILGDIGFDKLIVDLYRNNILFKYFII</sequence>
<feature type="transmembrane region" description="Helical" evidence="1">
    <location>
        <begin position="252"/>
        <end position="270"/>
    </location>
</feature>
<keyword evidence="1" id="KW-0472">Membrane</keyword>
<feature type="transmembrane region" description="Helical" evidence="1">
    <location>
        <begin position="134"/>
        <end position="160"/>
    </location>
</feature>
<dbReference type="EMBL" id="JAQIFT010000061">
    <property type="protein sequence ID" value="MDA3733170.1"/>
    <property type="molecule type" value="Genomic_DNA"/>
</dbReference>
<accession>A0AA42DQ32</accession>
<gene>
    <name evidence="2" type="ORF">PBV87_16965</name>
</gene>
<comment type="caution">
    <text evidence="2">The sequence shown here is derived from an EMBL/GenBank/DDBJ whole genome shotgun (WGS) entry which is preliminary data.</text>
</comment>
<dbReference type="InterPro" id="IPR049458">
    <property type="entry name" value="EpsG-like"/>
</dbReference>
<evidence type="ECO:0000313" key="3">
    <source>
        <dbReference type="Proteomes" id="UP001169242"/>
    </source>
</evidence>
<feature type="transmembrane region" description="Helical" evidence="1">
    <location>
        <begin position="214"/>
        <end position="232"/>
    </location>
</feature>
<keyword evidence="1" id="KW-0812">Transmembrane</keyword>
<protein>
    <submittedName>
        <fullName evidence="2">EpsG family protein</fullName>
    </submittedName>
</protein>
<dbReference type="Pfam" id="PF14897">
    <property type="entry name" value="EpsG"/>
    <property type="match status" value="1"/>
</dbReference>
<dbReference type="AlphaFoldDB" id="A0AA42DQ32"/>
<feature type="transmembrane region" description="Helical" evidence="1">
    <location>
        <begin position="172"/>
        <end position="194"/>
    </location>
</feature>
<dbReference type="RefSeq" id="WP_271013058.1">
    <property type="nucleotide sequence ID" value="NZ_JAQIFT010000061.1"/>
</dbReference>